<dbReference type="GeneID" id="43589746"/>
<feature type="region of interest" description="Disordered" evidence="1">
    <location>
        <begin position="257"/>
        <end position="285"/>
    </location>
</feature>
<sequence length="285" mass="31499">MMEAILPSVPLTLNELIESFHRTITTSLGDAITTSLNVAGAGAGAGPKALSTIVIYEALLPFPGAVNQIKEDISVTLSGRCWSGTTEVECDARLLGRMTSSIIPLLLTYPIFCGLCFFTLISMVIYNHYNTPPPPDPQSELELDMDTSPNPDRLPGQRWKTVDLVWRSVTLMMALQASMAMLVAVLTSCSLILLPLFDTDSPTSPDHIIAVRPGWGFIITIILMITFCFFLNDMDVRRYPTIPQRDDIESLVEWNKVTQSTSSSSSTQSDQYFDKEEERKDAGRP</sequence>
<feature type="compositionally biased region" description="Basic and acidic residues" evidence="1">
    <location>
        <begin position="272"/>
        <end position="285"/>
    </location>
</feature>
<evidence type="ECO:0000313" key="3">
    <source>
        <dbReference type="EMBL" id="WWD18912.1"/>
    </source>
</evidence>
<evidence type="ECO:0000256" key="2">
    <source>
        <dbReference type="SAM" id="Phobius"/>
    </source>
</evidence>
<reference evidence="3" key="2">
    <citation type="submission" date="2024-01" db="EMBL/GenBank/DDBJ databases">
        <title>Comparative genomics of Cryptococcus and Kwoniella reveals pathogenesis evolution and contrasting modes of karyotype evolution via chromosome fusion or intercentromeric recombination.</title>
        <authorList>
            <person name="Coelho M.A."/>
            <person name="David-Palma M."/>
            <person name="Shea T."/>
            <person name="Bowers K."/>
            <person name="McGinley-Smith S."/>
            <person name="Mohammad A.W."/>
            <person name="Gnirke A."/>
            <person name="Yurkov A.M."/>
            <person name="Nowrousian M."/>
            <person name="Sun S."/>
            <person name="Cuomo C.A."/>
            <person name="Heitman J."/>
        </authorList>
    </citation>
    <scope>NUCLEOTIDE SEQUENCE</scope>
    <source>
        <strain evidence="3">CBS 12478</strain>
    </source>
</reference>
<feature type="transmembrane region" description="Helical" evidence="2">
    <location>
        <begin position="173"/>
        <end position="197"/>
    </location>
</feature>
<organism evidence="3 4">
    <name type="scientific">Kwoniella shandongensis</name>
    <dbReference type="NCBI Taxonomy" id="1734106"/>
    <lineage>
        <taxon>Eukaryota</taxon>
        <taxon>Fungi</taxon>
        <taxon>Dikarya</taxon>
        <taxon>Basidiomycota</taxon>
        <taxon>Agaricomycotina</taxon>
        <taxon>Tremellomycetes</taxon>
        <taxon>Tremellales</taxon>
        <taxon>Cryptococcaceae</taxon>
        <taxon>Kwoniella</taxon>
    </lineage>
</organism>
<dbReference type="KEGG" id="ksn:43589746"/>
<reference evidence="3" key="1">
    <citation type="submission" date="2017-08" db="EMBL/GenBank/DDBJ databases">
        <authorList>
            <person name="Cuomo C."/>
            <person name="Billmyre B."/>
            <person name="Heitman J."/>
        </authorList>
    </citation>
    <scope>NUCLEOTIDE SEQUENCE</scope>
    <source>
        <strain evidence="3">CBS 12478</strain>
    </source>
</reference>
<evidence type="ECO:0000256" key="1">
    <source>
        <dbReference type="SAM" id="MobiDB-lite"/>
    </source>
</evidence>
<protein>
    <submittedName>
        <fullName evidence="3">Uncharacterized protein</fullName>
    </submittedName>
</protein>
<feature type="transmembrane region" description="Helical" evidence="2">
    <location>
        <begin position="209"/>
        <end position="232"/>
    </location>
</feature>
<dbReference type="Proteomes" id="UP000322225">
    <property type="component" value="Chromosome 6"/>
</dbReference>
<name>A0AAJ8MXE8_9TREE</name>
<feature type="transmembrane region" description="Helical" evidence="2">
    <location>
        <begin position="102"/>
        <end position="126"/>
    </location>
</feature>
<keyword evidence="2" id="KW-0812">Transmembrane</keyword>
<dbReference type="AlphaFoldDB" id="A0AAJ8MXE8"/>
<dbReference type="EMBL" id="CP144056">
    <property type="protein sequence ID" value="WWD18912.1"/>
    <property type="molecule type" value="Genomic_DNA"/>
</dbReference>
<dbReference type="RefSeq" id="XP_031860085.2">
    <property type="nucleotide sequence ID" value="XM_032005596.2"/>
</dbReference>
<evidence type="ECO:0000313" key="4">
    <source>
        <dbReference type="Proteomes" id="UP000322225"/>
    </source>
</evidence>
<keyword evidence="2" id="KW-0472">Membrane</keyword>
<accession>A0AAJ8MXE8</accession>
<feature type="compositionally biased region" description="Low complexity" evidence="1">
    <location>
        <begin position="258"/>
        <end position="269"/>
    </location>
</feature>
<gene>
    <name evidence="3" type="ORF">CI109_103368</name>
</gene>
<keyword evidence="2" id="KW-1133">Transmembrane helix</keyword>
<proteinExistence type="predicted"/>
<keyword evidence="4" id="KW-1185">Reference proteome</keyword>